<accession>A0ACC2SX09</accession>
<sequence>MRFPEMAKIAAKKGCIAMVYPGAFNTTTGPLHWEILQRARALDNQLYVAACSPARDTSASYQAWGHSSIVDPKGQVISTTGHNEDIVYANLEPEELTSIRQNIPIIMQTRHDVFLKYG</sequence>
<evidence type="ECO:0000313" key="1">
    <source>
        <dbReference type="EMBL" id="KAJ9066807.1"/>
    </source>
</evidence>
<dbReference type="Proteomes" id="UP001165960">
    <property type="component" value="Unassembled WGS sequence"/>
</dbReference>
<evidence type="ECO:0000313" key="2">
    <source>
        <dbReference type="Proteomes" id="UP001165960"/>
    </source>
</evidence>
<organism evidence="1 2">
    <name type="scientific">Entomophthora muscae</name>
    <dbReference type="NCBI Taxonomy" id="34485"/>
    <lineage>
        <taxon>Eukaryota</taxon>
        <taxon>Fungi</taxon>
        <taxon>Fungi incertae sedis</taxon>
        <taxon>Zoopagomycota</taxon>
        <taxon>Entomophthoromycotina</taxon>
        <taxon>Entomophthoromycetes</taxon>
        <taxon>Entomophthorales</taxon>
        <taxon>Entomophthoraceae</taxon>
        <taxon>Entomophthora</taxon>
    </lineage>
</organism>
<dbReference type="EC" id="3.5.1.3" evidence="1"/>
<comment type="caution">
    <text evidence="1">The sequence shown here is derived from an EMBL/GenBank/DDBJ whole genome shotgun (WGS) entry which is preliminary data.</text>
</comment>
<gene>
    <name evidence="1" type="primary">NIT3_1</name>
    <name evidence="1" type="ORF">DSO57_1005770</name>
</gene>
<keyword evidence="2" id="KW-1185">Reference proteome</keyword>
<keyword evidence="1" id="KW-0378">Hydrolase</keyword>
<proteinExistence type="predicted"/>
<reference evidence="1" key="1">
    <citation type="submission" date="2022-04" db="EMBL/GenBank/DDBJ databases">
        <title>Genome of the entomopathogenic fungus Entomophthora muscae.</title>
        <authorList>
            <person name="Elya C."/>
            <person name="Lovett B.R."/>
            <person name="Lee E."/>
            <person name="Macias A.M."/>
            <person name="Hajek A.E."/>
            <person name="De Bivort B.L."/>
            <person name="Kasson M.T."/>
            <person name="De Fine Licht H.H."/>
            <person name="Stajich J.E."/>
        </authorList>
    </citation>
    <scope>NUCLEOTIDE SEQUENCE</scope>
    <source>
        <strain evidence="1">Berkeley</strain>
    </source>
</reference>
<name>A0ACC2SX09_9FUNG</name>
<dbReference type="EMBL" id="QTSX02004276">
    <property type="protein sequence ID" value="KAJ9066807.1"/>
    <property type="molecule type" value="Genomic_DNA"/>
</dbReference>
<protein>
    <submittedName>
        <fullName evidence="1">Omega-amidase nit3</fullName>
        <ecNumber evidence="1">3.5.1.3</ecNumber>
    </submittedName>
</protein>